<evidence type="ECO:0000313" key="6">
    <source>
        <dbReference type="EMBL" id="SIT07694.1"/>
    </source>
</evidence>
<dbReference type="EMBL" id="FTOE01000013">
    <property type="protein sequence ID" value="SIT07694.1"/>
    <property type="molecule type" value="Genomic_DNA"/>
</dbReference>
<dbReference type="SMART" id="SM00267">
    <property type="entry name" value="GGDEF"/>
    <property type="match status" value="1"/>
</dbReference>
<dbReference type="RefSeq" id="WP_054341447.1">
    <property type="nucleotide sequence ID" value="NZ_FTOE01000013.1"/>
</dbReference>
<dbReference type="NCBIfam" id="TIGR00254">
    <property type="entry name" value="GGDEF"/>
    <property type="match status" value="1"/>
</dbReference>
<dbReference type="Proteomes" id="UP000185999">
    <property type="component" value="Unassembled WGS sequence"/>
</dbReference>
<dbReference type="SUPFAM" id="SSF55073">
    <property type="entry name" value="Nucleotide cyclase"/>
    <property type="match status" value="1"/>
</dbReference>
<protein>
    <recommendedName>
        <fullName evidence="2">diguanylate cyclase</fullName>
        <ecNumber evidence="2">2.7.7.65</ecNumber>
    </recommendedName>
</protein>
<dbReference type="PROSITE" id="PS50887">
    <property type="entry name" value="GGDEF"/>
    <property type="match status" value="1"/>
</dbReference>
<organism evidence="6 7">
    <name type="scientific">Neptunomonas antarctica</name>
    <dbReference type="NCBI Taxonomy" id="619304"/>
    <lineage>
        <taxon>Bacteria</taxon>
        <taxon>Pseudomonadati</taxon>
        <taxon>Pseudomonadota</taxon>
        <taxon>Gammaproteobacteria</taxon>
        <taxon>Oceanospirillales</taxon>
        <taxon>Oceanospirillaceae</taxon>
        <taxon>Neptunomonas</taxon>
    </lineage>
</organism>
<dbReference type="GO" id="GO:0043709">
    <property type="term" value="P:cell adhesion involved in single-species biofilm formation"/>
    <property type="evidence" value="ECO:0007669"/>
    <property type="project" value="TreeGrafter"/>
</dbReference>
<evidence type="ECO:0000313" key="7">
    <source>
        <dbReference type="Proteomes" id="UP000185999"/>
    </source>
</evidence>
<dbReference type="InterPro" id="IPR043128">
    <property type="entry name" value="Rev_trsase/Diguanyl_cyclase"/>
</dbReference>
<accession>A0A1N7PAS1</accession>
<dbReference type="OrthoDB" id="5296913at2"/>
<reference evidence="7" key="1">
    <citation type="submission" date="2017-01" db="EMBL/GenBank/DDBJ databases">
        <authorList>
            <person name="Varghese N."/>
            <person name="Submissions S."/>
        </authorList>
    </citation>
    <scope>NUCLEOTIDE SEQUENCE [LARGE SCALE GENOMIC DNA]</scope>
    <source>
        <strain evidence="7">DSM 22306</strain>
    </source>
</reference>
<dbReference type="PANTHER" id="PTHR45138">
    <property type="entry name" value="REGULATORY COMPONENTS OF SENSORY TRANSDUCTION SYSTEM"/>
    <property type="match status" value="1"/>
</dbReference>
<dbReference type="AlphaFoldDB" id="A0A1N7PAS1"/>
<feature type="transmembrane region" description="Helical" evidence="4">
    <location>
        <begin position="46"/>
        <end position="69"/>
    </location>
</feature>
<feature type="domain" description="GGDEF" evidence="5">
    <location>
        <begin position="236"/>
        <end position="371"/>
    </location>
</feature>
<proteinExistence type="predicted"/>
<dbReference type="FunFam" id="3.30.70.270:FF:000001">
    <property type="entry name" value="Diguanylate cyclase domain protein"/>
    <property type="match status" value="1"/>
</dbReference>
<evidence type="ECO:0000256" key="4">
    <source>
        <dbReference type="SAM" id="Phobius"/>
    </source>
</evidence>
<feature type="transmembrane region" description="Helical" evidence="4">
    <location>
        <begin position="112"/>
        <end position="132"/>
    </location>
</feature>
<evidence type="ECO:0000259" key="5">
    <source>
        <dbReference type="PROSITE" id="PS50887"/>
    </source>
</evidence>
<feature type="transmembrane region" description="Helical" evidence="4">
    <location>
        <begin position="21"/>
        <end position="40"/>
    </location>
</feature>
<keyword evidence="4" id="KW-1133">Transmembrane helix</keyword>
<evidence type="ECO:0000256" key="1">
    <source>
        <dbReference type="ARBA" id="ARBA00001946"/>
    </source>
</evidence>
<name>A0A1N7PAS1_9GAMM</name>
<comment type="cofactor">
    <cofactor evidence="1">
        <name>Mg(2+)</name>
        <dbReference type="ChEBI" id="CHEBI:18420"/>
    </cofactor>
</comment>
<dbReference type="Gene3D" id="3.30.70.270">
    <property type="match status" value="1"/>
</dbReference>
<dbReference type="EC" id="2.7.7.65" evidence="2"/>
<feature type="transmembrane region" description="Helical" evidence="4">
    <location>
        <begin position="139"/>
        <end position="155"/>
    </location>
</feature>
<keyword evidence="4" id="KW-0812">Transmembrane</keyword>
<keyword evidence="4" id="KW-0472">Membrane</keyword>
<dbReference type="InterPro" id="IPR050469">
    <property type="entry name" value="Diguanylate_Cyclase"/>
</dbReference>
<comment type="catalytic activity">
    <reaction evidence="3">
        <text>2 GTP = 3',3'-c-di-GMP + 2 diphosphate</text>
        <dbReference type="Rhea" id="RHEA:24898"/>
        <dbReference type="ChEBI" id="CHEBI:33019"/>
        <dbReference type="ChEBI" id="CHEBI:37565"/>
        <dbReference type="ChEBI" id="CHEBI:58805"/>
        <dbReference type="EC" id="2.7.7.65"/>
    </reaction>
</comment>
<dbReference type="GO" id="GO:0052621">
    <property type="term" value="F:diguanylate cyclase activity"/>
    <property type="evidence" value="ECO:0007669"/>
    <property type="project" value="UniProtKB-EC"/>
</dbReference>
<evidence type="ECO:0000256" key="2">
    <source>
        <dbReference type="ARBA" id="ARBA00012528"/>
    </source>
</evidence>
<dbReference type="Pfam" id="PF00990">
    <property type="entry name" value="GGDEF"/>
    <property type="match status" value="1"/>
</dbReference>
<dbReference type="GO" id="GO:0005886">
    <property type="term" value="C:plasma membrane"/>
    <property type="evidence" value="ECO:0007669"/>
    <property type="project" value="TreeGrafter"/>
</dbReference>
<dbReference type="GO" id="GO:1902201">
    <property type="term" value="P:negative regulation of bacterial-type flagellum-dependent cell motility"/>
    <property type="evidence" value="ECO:0007669"/>
    <property type="project" value="TreeGrafter"/>
</dbReference>
<dbReference type="InterPro" id="IPR000160">
    <property type="entry name" value="GGDEF_dom"/>
</dbReference>
<gene>
    <name evidence="6" type="ORF">SAMN05421760_113100</name>
</gene>
<sequence length="375" mass="42251">MNEYSKQLQKQGLIDLTIRGKAGIAAYPVIWLLITLPYLPHTQFPAFFYINTAILACILLSRIWHLSVFNRDPEASASKMYRWLVGSILLAGIHWGVMFAIIVYHWDDSSMPYVWTMATMAFAIGASVVLSISNVIRAFYPLAMVVPGVCIFIIYGGSDQWVFAATALITLAYIHVTTKVTHADYWGGLKNRFLAEERAEKMERLSHTDQLTQLNNRMFFDRRFCEEWKRSSRSKSPLSILMLDLDYFKVVNDSYGHVFGDECLKRVAETLQATVHRETDSVARYGGEEFVVLLPYTNQQDSEAIATRLLSAIHEIDMSVGSQKVSLTCSIGIATGYAKPGQNREMLLKSADDALYQAKDKGRNRVQVGTSINAS</sequence>
<dbReference type="CDD" id="cd01949">
    <property type="entry name" value="GGDEF"/>
    <property type="match status" value="1"/>
</dbReference>
<dbReference type="STRING" id="619304.SAMN05421760_113100"/>
<feature type="transmembrane region" description="Helical" evidence="4">
    <location>
        <begin position="81"/>
        <end position="106"/>
    </location>
</feature>
<keyword evidence="7" id="KW-1185">Reference proteome</keyword>
<dbReference type="InterPro" id="IPR029787">
    <property type="entry name" value="Nucleotide_cyclase"/>
</dbReference>
<evidence type="ECO:0000256" key="3">
    <source>
        <dbReference type="ARBA" id="ARBA00034247"/>
    </source>
</evidence>
<dbReference type="PANTHER" id="PTHR45138:SF9">
    <property type="entry name" value="DIGUANYLATE CYCLASE DGCM-RELATED"/>
    <property type="match status" value="1"/>
</dbReference>